<evidence type="ECO:0000313" key="4">
    <source>
        <dbReference type="EMBL" id="CAK5284824.1"/>
    </source>
</evidence>
<protein>
    <recommendedName>
        <fullName evidence="3">SWIM-type domain-containing protein</fullName>
    </recommendedName>
</protein>
<proteinExistence type="predicted"/>
<feature type="region of interest" description="Disordered" evidence="2">
    <location>
        <begin position="188"/>
        <end position="235"/>
    </location>
</feature>
<feature type="domain" description="SWIM-type" evidence="3">
    <location>
        <begin position="31"/>
        <end position="62"/>
    </location>
</feature>
<keyword evidence="1" id="KW-0479">Metal-binding</keyword>
<evidence type="ECO:0000313" key="5">
    <source>
        <dbReference type="Proteomes" id="UP001295794"/>
    </source>
</evidence>
<evidence type="ECO:0000256" key="1">
    <source>
        <dbReference type="PROSITE-ProRule" id="PRU00325"/>
    </source>
</evidence>
<dbReference type="Proteomes" id="UP001295794">
    <property type="component" value="Unassembled WGS sequence"/>
</dbReference>
<evidence type="ECO:0000256" key="2">
    <source>
        <dbReference type="SAM" id="MobiDB-lite"/>
    </source>
</evidence>
<keyword evidence="1" id="KW-0863">Zinc-finger</keyword>
<dbReference type="GO" id="GO:0008270">
    <property type="term" value="F:zinc ion binding"/>
    <property type="evidence" value="ECO:0007669"/>
    <property type="project" value="UniProtKB-KW"/>
</dbReference>
<gene>
    <name evidence="4" type="ORF">MYCIT1_LOCUS38301</name>
</gene>
<dbReference type="PROSITE" id="PS50966">
    <property type="entry name" value="ZF_SWIM"/>
    <property type="match status" value="1"/>
</dbReference>
<feature type="compositionally biased region" description="Polar residues" evidence="2">
    <location>
        <begin position="82"/>
        <end position="108"/>
    </location>
</feature>
<organism evidence="4 5">
    <name type="scientific">Mycena citricolor</name>
    <dbReference type="NCBI Taxonomy" id="2018698"/>
    <lineage>
        <taxon>Eukaryota</taxon>
        <taxon>Fungi</taxon>
        <taxon>Dikarya</taxon>
        <taxon>Basidiomycota</taxon>
        <taxon>Agaricomycotina</taxon>
        <taxon>Agaricomycetes</taxon>
        <taxon>Agaricomycetidae</taxon>
        <taxon>Agaricales</taxon>
        <taxon>Marasmiineae</taxon>
        <taxon>Mycenaceae</taxon>
        <taxon>Mycena</taxon>
    </lineage>
</organism>
<name>A0AAD2I0H4_9AGAR</name>
<dbReference type="EMBL" id="CAVNYO010000481">
    <property type="protein sequence ID" value="CAK5284824.1"/>
    <property type="molecule type" value="Genomic_DNA"/>
</dbReference>
<keyword evidence="5" id="KW-1185">Reference proteome</keyword>
<feature type="region of interest" description="Disordered" evidence="2">
    <location>
        <begin position="76"/>
        <end position="109"/>
    </location>
</feature>
<evidence type="ECO:0000259" key="3">
    <source>
        <dbReference type="PROSITE" id="PS50966"/>
    </source>
</evidence>
<accession>A0AAD2I0H4</accession>
<comment type="caution">
    <text evidence="4">The sequence shown here is derived from an EMBL/GenBank/DDBJ whole genome shotgun (WGS) entry which is preliminary data.</text>
</comment>
<sequence length="282" mass="31016">MAVQIKDDQILEVESDTTFLVHSQSTPDKSYTVNLEHYTCTCPSFPLIPFCKHICAVELKFPDVVVPRTLPVASQPWDSDIDTSSSTHLMPTLTTSGSDKPHNSSDVQDTARDAALLQRLSSKIDVLRRQKLTLPWDLYQHLERLSDALSDITNGAEILPPQGKKIAPNRGTWSETAEVMGVVAEGARKRKHANAHSGSQASGKYAKPDARTQKKSKVISESNEVPAPPPSGADTIIAERASPDAITKLLDVIQQYNRAYPPHVPLTTADFYRNTSRPHSTI</sequence>
<dbReference type="AlphaFoldDB" id="A0AAD2I0H4"/>
<keyword evidence="1" id="KW-0862">Zinc</keyword>
<dbReference type="InterPro" id="IPR007527">
    <property type="entry name" value="Znf_SWIM"/>
</dbReference>
<reference evidence="4" key="1">
    <citation type="submission" date="2023-11" db="EMBL/GenBank/DDBJ databases">
        <authorList>
            <person name="De Vega J J."/>
            <person name="De Vega J J."/>
        </authorList>
    </citation>
    <scope>NUCLEOTIDE SEQUENCE</scope>
</reference>